<dbReference type="InterPro" id="IPR003439">
    <property type="entry name" value="ABC_transporter-like_ATP-bd"/>
</dbReference>
<evidence type="ECO:0000313" key="6">
    <source>
        <dbReference type="EMBL" id="MVT07209.1"/>
    </source>
</evidence>
<evidence type="ECO:0000256" key="1">
    <source>
        <dbReference type="ARBA" id="ARBA00005417"/>
    </source>
</evidence>
<feature type="domain" description="ABC transporter" evidence="5">
    <location>
        <begin position="31"/>
        <end position="244"/>
    </location>
</feature>
<dbReference type="PANTHER" id="PTHR42798">
    <property type="entry name" value="LIPOPROTEIN-RELEASING SYSTEM ATP-BINDING PROTEIN LOLD"/>
    <property type="match status" value="1"/>
</dbReference>
<evidence type="ECO:0000259" key="5">
    <source>
        <dbReference type="PROSITE" id="PS50893"/>
    </source>
</evidence>
<name>A0A7K1TYL9_9BACT</name>
<keyword evidence="4" id="KW-1278">Translocase</keyword>
<dbReference type="InterPro" id="IPR027417">
    <property type="entry name" value="P-loop_NTPase"/>
</dbReference>
<reference evidence="6 7" key="1">
    <citation type="submission" date="2019-12" db="EMBL/GenBank/DDBJ databases">
        <title>Chitinophaga sp. strain ysch24 (GDMCC 1.1355), whole genome shotgun sequence.</title>
        <authorList>
            <person name="Zhang X."/>
        </authorList>
    </citation>
    <scope>NUCLEOTIDE SEQUENCE [LARGE SCALE GENOMIC DNA]</scope>
    <source>
        <strain evidence="7">ysch24</strain>
    </source>
</reference>
<dbReference type="InterPro" id="IPR003593">
    <property type="entry name" value="AAA+_ATPase"/>
</dbReference>
<organism evidence="6 7">
    <name type="scientific">Chitinophaga tropicalis</name>
    <dbReference type="NCBI Taxonomy" id="2683588"/>
    <lineage>
        <taxon>Bacteria</taxon>
        <taxon>Pseudomonadati</taxon>
        <taxon>Bacteroidota</taxon>
        <taxon>Chitinophagia</taxon>
        <taxon>Chitinophagales</taxon>
        <taxon>Chitinophagaceae</taxon>
        <taxon>Chitinophaga</taxon>
    </lineage>
</organism>
<proteinExistence type="inferred from homology"/>
<dbReference type="EMBL" id="WRXN01000001">
    <property type="protein sequence ID" value="MVT07209.1"/>
    <property type="molecule type" value="Genomic_DNA"/>
</dbReference>
<accession>A0A7K1TYL9</accession>
<comment type="similarity">
    <text evidence="1">Belongs to the ABC transporter superfamily.</text>
</comment>
<evidence type="ECO:0000256" key="4">
    <source>
        <dbReference type="ARBA" id="ARBA00022967"/>
    </source>
</evidence>
<dbReference type="AlphaFoldDB" id="A0A7K1TYL9"/>
<dbReference type="PROSITE" id="PS00211">
    <property type="entry name" value="ABC_TRANSPORTER_1"/>
    <property type="match status" value="1"/>
</dbReference>
<dbReference type="InterPro" id="IPR017871">
    <property type="entry name" value="ABC_transporter-like_CS"/>
</dbReference>
<dbReference type="Proteomes" id="UP000461730">
    <property type="component" value="Unassembled WGS sequence"/>
</dbReference>
<dbReference type="PROSITE" id="PS50893">
    <property type="entry name" value="ABC_TRANSPORTER_2"/>
    <property type="match status" value="1"/>
</dbReference>
<comment type="caution">
    <text evidence="6">The sequence shown here is derived from an EMBL/GenBank/DDBJ whole genome shotgun (WGS) entry which is preliminary data.</text>
</comment>
<evidence type="ECO:0000256" key="3">
    <source>
        <dbReference type="ARBA" id="ARBA00022840"/>
    </source>
</evidence>
<dbReference type="Pfam" id="PF00005">
    <property type="entry name" value="ABC_tran"/>
    <property type="match status" value="1"/>
</dbReference>
<evidence type="ECO:0000256" key="2">
    <source>
        <dbReference type="ARBA" id="ARBA00022741"/>
    </source>
</evidence>
<keyword evidence="3 6" id="KW-0067">ATP-binding</keyword>
<evidence type="ECO:0000313" key="7">
    <source>
        <dbReference type="Proteomes" id="UP000461730"/>
    </source>
</evidence>
<dbReference type="SUPFAM" id="SSF52540">
    <property type="entry name" value="P-loop containing nucleoside triphosphate hydrolases"/>
    <property type="match status" value="1"/>
</dbReference>
<dbReference type="GO" id="GO:0005524">
    <property type="term" value="F:ATP binding"/>
    <property type="evidence" value="ECO:0007669"/>
    <property type="project" value="UniProtKB-KW"/>
</dbReference>
<keyword evidence="2" id="KW-0547">Nucleotide-binding</keyword>
<dbReference type="PANTHER" id="PTHR42798:SF7">
    <property type="entry name" value="ALPHA-D-RIBOSE 1-METHYLPHOSPHONATE 5-TRIPHOSPHATE SYNTHASE SUBUNIT PHNL"/>
    <property type="match status" value="1"/>
</dbReference>
<protein>
    <submittedName>
        <fullName evidence="6">ATP-binding cassette domain-containing protein</fullName>
    </submittedName>
</protein>
<dbReference type="GO" id="GO:0016887">
    <property type="term" value="F:ATP hydrolysis activity"/>
    <property type="evidence" value="ECO:0007669"/>
    <property type="project" value="InterPro"/>
</dbReference>
<dbReference type="SMART" id="SM00382">
    <property type="entry name" value="AAA"/>
    <property type="match status" value="1"/>
</dbReference>
<sequence length="244" mass="28052">MVFQNGHGFFFAITNQTATLPCIRIPTYMQIQLENLVPVPLKDKILQRSSDIWNRQVTFTPGHFIKIKAPSGTGKTTLVHYLYHIRNDYTGAILVNGKPWPSYSKNNIADIRQKQVSVVFQDLRIFEQLSAQENIELKRIMMPQPSCTAEKIQEMAARLNVTHVLAQSGRTLSYGERQRIAIIRALVQPFEWLIMDEPFSHLDEDNAQRAASLIAEECKARKAGFILTDLDHDNRFEYDTLYNL</sequence>
<keyword evidence="7" id="KW-1185">Reference proteome</keyword>
<gene>
    <name evidence="6" type="ORF">GO493_02970</name>
</gene>
<dbReference type="Gene3D" id="3.40.50.300">
    <property type="entry name" value="P-loop containing nucleotide triphosphate hydrolases"/>
    <property type="match status" value="1"/>
</dbReference>